<name>A0ABQ8U6L0_9EUKA</name>
<sequence>MKKRFAVFAVYFSIFRLSDTGPPRCHSRSYIEQDWWHELTTFAGLKERILQKLDGQIEALYQTLTATWEQMRTTHDSLTQACAKLGTRRGGAQEVAALVGRDLEMKTAIVGDVRRQSQHEAYSSPKPSITSCFDSRTNLFSSYNTDAPLITTNRPAAIRACNP</sequence>
<organism evidence="2 3">
    <name type="scientific">Paratrimastix pyriformis</name>
    <dbReference type="NCBI Taxonomy" id="342808"/>
    <lineage>
        <taxon>Eukaryota</taxon>
        <taxon>Metamonada</taxon>
        <taxon>Preaxostyla</taxon>
        <taxon>Paratrimastigidae</taxon>
        <taxon>Paratrimastix</taxon>
    </lineage>
</organism>
<evidence type="ECO:0000313" key="3">
    <source>
        <dbReference type="Proteomes" id="UP001141327"/>
    </source>
</evidence>
<dbReference type="Proteomes" id="UP001141327">
    <property type="component" value="Unassembled WGS sequence"/>
</dbReference>
<evidence type="ECO:0000313" key="2">
    <source>
        <dbReference type="EMBL" id="KAJ4454992.1"/>
    </source>
</evidence>
<protein>
    <submittedName>
        <fullName evidence="2">Uncharacterized protein</fullName>
    </submittedName>
</protein>
<accession>A0ABQ8U6L0</accession>
<reference evidence="2" key="1">
    <citation type="journal article" date="2022" name="bioRxiv">
        <title>Genomics of Preaxostyla Flagellates Illuminates Evolutionary Transitions and the Path Towards Mitochondrial Loss.</title>
        <authorList>
            <person name="Novak L.V.F."/>
            <person name="Treitli S.C."/>
            <person name="Pyrih J."/>
            <person name="Halakuc P."/>
            <person name="Pipaliya S.V."/>
            <person name="Vacek V."/>
            <person name="Brzon O."/>
            <person name="Soukal P."/>
            <person name="Eme L."/>
            <person name="Dacks J.B."/>
            <person name="Karnkowska A."/>
            <person name="Elias M."/>
            <person name="Hampl V."/>
        </authorList>
    </citation>
    <scope>NUCLEOTIDE SEQUENCE</scope>
    <source>
        <strain evidence="2">RCP-MX</strain>
    </source>
</reference>
<proteinExistence type="predicted"/>
<feature type="signal peptide" evidence="1">
    <location>
        <begin position="1"/>
        <end position="20"/>
    </location>
</feature>
<feature type="chain" id="PRO_5047520504" evidence="1">
    <location>
        <begin position="21"/>
        <end position="163"/>
    </location>
</feature>
<keyword evidence="3" id="KW-1185">Reference proteome</keyword>
<dbReference type="EMBL" id="JAPMOS010000125">
    <property type="protein sequence ID" value="KAJ4454992.1"/>
    <property type="molecule type" value="Genomic_DNA"/>
</dbReference>
<comment type="caution">
    <text evidence="2">The sequence shown here is derived from an EMBL/GenBank/DDBJ whole genome shotgun (WGS) entry which is preliminary data.</text>
</comment>
<gene>
    <name evidence="2" type="ORF">PAPYR_10176</name>
</gene>
<keyword evidence="1" id="KW-0732">Signal</keyword>
<evidence type="ECO:0000256" key="1">
    <source>
        <dbReference type="SAM" id="SignalP"/>
    </source>
</evidence>